<feature type="region of interest" description="Disordered" evidence="1">
    <location>
        <begin position="1"/>
        <end position="45"/>
    </location>
</feature>
<name>A0ABQ1J5S2_9PROT</name>
<accession>A0ABQ1J5S2</accession>
<comment type="caution">
    <text evidence="2">The sequence shown here is derived from an EMBL/GenBank/DDBJ whole genome shotgun (WGS) entry which is preliminary data.</text>
</comment>
<keyword evidence="3" id="KW-1185">Reference proteome</keyword>
<gene>
    <name evidence="2" type="ORF">GCM10011505_45330</name>
</gene>
<feature type="compositionally biased region" description="Polar residues" evidence="1">
    <location>
        <begin position="19"/>
        <end position="33"/>
    </location>
</feature>
<evidence type="ECO:0000313" key="3">
    <source>
        <dbReference type="Proteomes" id="UP000603352"/>
    </source>
</evidence>
<dbReference type="Proteomes" id="UP000603352">
    <property type="component" value="Unassembled WGS sequence"/>
</dbReference>
<organism evidence="2 3">
    <name type="scientific">Tistrella bauzanensis</name>
    <dbReference type="NCBI Taxonomy" id="657419"/>
    <lineage>
        <taxon>Bacteria</taxon>
        <taxon>Pseudomonadati</taxon>
        <taxon>Pseudomonadota</taxon>
        <taxon>Alphaproteobacteria</taxon>
        <taxon>Geminicoccales</taxon>
        <taxon>Geminicoccaceae</taxon>
        <taxon>Tistrella</taxon>
    </lineage>
</organism>
<feature type="compositionally biased region" description="Polar residues" evidence="1">
    <location>
        <begin position="1"/>
        <end position="11"/>
    </location>
</feature>
<proteinExistence type="predicted"/>
<evidence type="ECO:0000313" key="2">
    <source>
        <dbReference type="EMBL" id="GGB59504.1"/>
    </source>
</evidence>
<sequence>MAMPRTSSTAQPWAAARMPNSSPTGLTARQTGQLRRKADRTGRAEDDIVEAMGAVRIRMGWRMTAIGAG</sequence>
<reference evidence="3" key="1">
    <citation type="journal article" date="2019" name="Int. J. Syst. Evol. Microbiol.">
        <title>The Global Catalogue of Microorganisms (GCM) 10K type strain sequencing project: providing services to taxonomists for standard genome sequencing and annotation.</title>
        <authorList>
            <consortium name="The Broad Institute Genomics Platform"/>
            <consortium name="The Broad Institute Genome Sequencing Center for Infectious Disease"/>
            <person name="Wu L."/>
            <person name="Ma J."/>
        </authorList>
    </citation>
    <scope>NUCLEOTIDE SEQUENCE [LARGE SCALE GENOMIC DNA]</scope>
    <source>
        <strain evidence="3">CGMCC 1.10188</strain>
    </source>
</reference>
<protein>
    <submittedName>
        <fullName evidence="2">Uncharacterized protein</fullName>
    </submittedName>
</protein>
<evidence type="ECO:0000256" key="1">
    <source>
        <dbReference type="SAM" id="MobiDB-lite"/>
    </source>
</evidence>
<dbReference type="EMBL" id="BMDZ01000087">
    <property type="protein sequence ID" value="GGB59504.1"/>
    <property type="molecule type" value="Genomic_DNA"/>
</dbReference>